<dbReference type="Pfam" id="PF13115">
    <property type="entry name" value="YtkA"/>
    <property type="match status" value="1"/>
</dbReference>
<evidence type="ECO:0000313" key="5">
    <source>
        <dbReference type="Proteomes" id="UP000262582"/>
    </source>
</evidence>
<reference evidence="3 5" key="2">
    <citation type="submission" date="2018-08" db="EMBL/GenBank/DDBJ databases">
        <title>Complete genome of the Arcobacter ellisii type strain LMG 26155.</title>
        <authorList>
            <person name="Miller W.G."/>
            <person name="Yee E."/>
            <person name="Bono J.L."/>
        </authorList>
    </citation>
    <scope>NUCLEOTIDE SEQUENCE [LARGE SCALE GENOMIC DNA]</scope>
    <source>
        <strain evidence="3 5">LMG 26155</strain>
    </source>
</reference>
<keyword evidence="1" id="KW-0732">Signal</keyword>
<dbReference type="EMBL" id="CP032097">
    <property type="protein sequence ID" value="AXX94895.1"/>
    <property type="molecule type" value="Genomic_DNA"/>
</dbReference>
<feature type="signal peptide" evidence="1">
    <location>
        <begin position="1"/>
        <end position="20"/>
    </location>
</feature>
<feature type="chain" id="PRO_5044584742" description="YtkA-like domain-containing protein" evidence="1">
    <location>
        <begin position="21"/>
        <end position="129"/>
    </location>
</feature>
<feature type="domain" description="YtkA-like" evidence="2">
    <location>
        <begin position="34"/>
        <end position="110"/>
    </location>
</feature>
<organism evidence="4 6">
    <name type="scientific">Arcobacter ellisii</name>
    <dbReference type="NCBI Taxonomy" id="913109"/>
    <lineage>
        <taxon>Bacteria</taxon>
        <taxon>Pseudomonadati</taxon>
        <taxon>Campylobacterota</taxon>
        <taxon>Epsilonproteobacteria</taxon>
        <taxon>Campylobacterales</taxon>
        <taxon>Arcobacteraceae</taxon>
        <taxon>Arcobacter</taxon>
    </lineage>
</organism>
<evidence type="ECO:0000313" key="3">
    <source>
        <dbReference type="EMBL" id="AXX94895.1"/>
    </source>
</evidence>
<evidence type="ECO:0000256" key="1">
    <source>
        <dbReference type="SAM" id="SignalP"/>
    </source>
</evidence>
<evidence type="ECO:0000313" key="6">
    <source>
        <dbReference type="Proteomes" id="UP000290588"/>
    </source>
</evidence>
<dbReference type="KEGG" id="aell:AELL_1228"/>
<dbReference type="AlphaFoldDB" id="A0A347U7R7"/>
<dbReference type="Proteomes" id="UP000290588">
    <property type="component" value="Unassembled WGS sequence"/>
</dbReference>
<evidence type="ECO:0000259" key="2">
    <source>
        <dbReference type="Pfam" id="PF13115"/>
    </source>
</evidence>
<dbReference type="InterPro" id="IPR032693">
    <property type="entry name" value="YtkA-like_dom"/>
</dbReference>
<dbReference type="OrthoDB" id="5350429at2"/>
<proteinExistence type="predicted"/>
<sequence length="129" mass="14308">MKVLQKVILGLGLVIGSVYAQDVSNTIHSPGYIKDYRVIIKPATELKQGNNDINVNFTHKGHSHNDLNTKLTVLSPDKTSIDYKGANTNKNGEYVFNVNLPQKGSYNYILTFSHNVGVTQTKRGSFNLN</sequence>
<keyword evidence="5" id="KW-1185">Reference proteome</keyword>
<dbReference type="RefSeq" id="WP_118917102.1">
    <property type="nucleotide sequence ID" value="NZ_CP032097.1"/>
</dbReference>
<protein>
    <recommendedName>
        <fullName evidence="2">YtkA-like domain-containing protein</fullName>
    </recommendedName>
</protein>
<name>A0A347U7R7_9BACT</name>
<accession>A0A347U7R7</accession>
<evidence type="ECO:0000313" key="4">
    <source>
        <dbReference type="EMBL" id="RXI28726.1"/>
    </source>
</evidence>
<reference evidence="4 6" key="1">
    <citation type="submission" date="2017-09" db="EMBL/GenBank/DDBJ databases">
        <title>Genomics of the genus Arcobacter.</title>
        <authorList>
            <person name="Perez-Cataluna A."/>
            <person name="Figueras M.J."/>
            <person name="Salas-Masso N."/>
        </authorList>
    </citation>
    <scope>NUCLEOTIDE SEQUENCE [LARGE SCALE GENOMIC DNA]</scope>
    <source>
        <strain evidence="4 6">CECT 7837</strain>
    </source>
</reference>
<gene>
    <name evidence="3" type="ORF">AELL_1228</name>
    <name evidence="4" type="ORF">CP962_13695</name>
</gene>
<dbReference type="Proteomes" id="UP000262582">
    <property type="component" value="Chromosome"/>
</dbReference>
<dbReference type="EMBL" id="NXIG01000020">
    <property type="protein sequence ID" value="RXI28726.1"/>
    <property type="molecule type" value="Genomic_DNA"/>
</dbReference>